<feature type="binding site" evidence="8">
    <location>
        <position position="55"/>
    </location>
    <ligand>
        <name>L-glutamine</name>
        <dbReference type="ChEBI" id="CHEBI:58359"/>
    </ligand>
</feature>
<keyword evidence="6 8" id="KW-0315">Glutamine amidotransferase</keyword>
<feature type="active site" description="Nucleophile" evidence="8">
    <location>
        <position position="264"/>
    </location>
</feature>
<dbReference type="InterPro" id="IPR035686">
    <property type="entry name" value="CPSase_GATase1"/>
</dbReference>
<evidence type="ECO:0000256" key="5">
    <source>
        <dbReference type="ARBA" id="ARBA00022840"/>
    </source>
</evidence>
<evidence type="ECO:0000256" key="1">
    <source>
        <dbReference type="ARBA" id="ARBA00005077"/>
    </source>
</evidence>
<dbReference type="PRINTS" id="PR00099">
    <property type="entry name" value="CPSGATASE"/>
</dbReference>
<evidence type="ECO:0000313" key="11">
    <source>
        <dbReference type="Proteomes" id="UP000238413"/>
    </source>
</evidence>
<evidence type="ECO:0000256" key="6">
    <source>
        <dbReference type="ARBA" id="ARBA00022962"/>
    </source>
</evidence>
<dbReference type="PRINTS" id="PR00096">
    <property type="entry name" value="GATASE"/>
</dbReference>
<keyword evidence="8" id="KW-0665">Pyrimidine biosynthesis</keyword>
<feature type="binding site" evidence="8">
    <location>
        <position position="236"/>
    </location>
    <ligand>
        <name>L-glutamine</name>
        <dbReference type="ChEBI" id="CHEBI:58359"/>
    </ligand>
</feature>
<dbReference type="SMART" id="SM01097">
    <property type="entry name" value="CPSase_sm_chain"/>
    <property type="match status" value="1"/>
</dbReference>
<feature type="active site" evidence="8">
    <location>
        <position position="354"/>
    </location>
</feature>
<comment type="similarity">
    <text evidence="2 8">Belongs to the CarA family.</text>
</comment>
<dbReference type="InterPro" id="IPR002474">
    <property type="entry name" value="CarbamoylP_synth_ssu_N"/>
</dbReference>
<evidence type="ECO:0000256" key="3">
    <source>
        <dbReference type="ARBA" id="ARBA00022598"/>
    </source>
</evidence>
<feature type="binding site" evidence="8">
    <location>
        <position position="268"/>
    </location>
    <ligand>
        <name>L-glutamine</name>
        <dbReference type="ChEBI" id="CHEBI:58359"/>
    </ligand>
</feature>
<comment type="pathway">
    <text evidence="1 8">Amino-acid biosynthesis; L-arginine biosynthesis; carbamoyl phosphate from bicarbonate: step 1/1.</text>
</comment>
<feature type="binding site" evidence="8">
    <location>
        <position position="265"/>
    </location>
    <ligand>
        <name>L-glutamine</name>
        <dbReference type="ChEBI" id="CHEBI:58359"/>
    </ligand>
</feature>
<evidence type="ECO:0000256" key="2">
    <source>
        <dbReference type="ARBA" id="ARBA00007800"/>
    </source>
</evidence>
<feature type="binding site" evidence="8">
    <location>
        <position position="308"/>
    </location>
    <ligand>
        <name>L-glutamine</name>
        <dbReference type="ChEBI" id="CHEBI:58359"/>
    </ligand>
</feature>
<dbReference type="RefSeq" id="WP_099500253.1">
    <property type="nucleotide sequence ID" value="NZ_CP026652.1"/>
</dbReference>
<accession>A0ABM6SZ46</accession>
<keyword evidence="11" id="KW-1185">Reference proteome</keyword>
<comment type="catalytic activity">
    <reaction evidence="8">
        <text>L-glutamine + H2O = L-glutamate + NH4(+)</text>
        <dbReference type="Rhea" id="RHEA:15889"/>
        <dbReference type="ChEBI" id="CHEBI:15377"/>
        <dbReference type="ChEBI" id="CHEBI:28938"/>
        <dbReference type="ChEBI" id="CHEBI:29985"/>
        <dbReference type="ChEBI" id="CHEBI:58359"/>
    </reaction>
</comment>
<comment type="catalytic activity">
    <reaction evidence="7 8">
        <text>hydrogencarbonate + L-glutamine + 2 ATP + H2O = carbamoyl phosphate + L-glutamate + 2 ADP + phosphate + 2 H(+)</text>
        <dbReference type="Rhea" id="RHEA:18633"/>
        <dbReference type="ChEBI" id="CHEBI:15377"/>
        <dbReference type="ChEBI" id="CHEBI:15378"/>
        <dbReference type="ChEBI" id="CHEBI:17544"/>
        <dbReference type="ChEBI" id="CHEBI:29985"/>
        <dbReference type="ChEBI" id="CHEBI:30616"/>
        <dbReference type="ChEBI" id="CHEBI:43474"/>
        <dbReference type="ChEBI" id="CHEBI:58228"/>
        <dbReference type="ChEBI" id="CHEBI:58359"/>
        <dbReference type="ChEBI" id="CHEBI:456216"/>
        <dbReference type="EC" id="6.3.5.5"/>
    </reaction>
</comment>
<dbReference type="CDD" id="cd01744">
    <property type="entry name" value="GATase1_CPSase"/>
    <property type="match status" value="1"/>
</dbReference>
<dbReference type="NCBIfam" id="NF009475">
    <property type="entry name" value="PRK12838.1"/>
    <property type="match status" value="1"/>
</dbReference>
<dbReference type="SUPFAM" id="SSF52317">
    <property type="entry name" value="Class I glutamine amidotransferase-like"/>
    <property type="match status" value="1"/>
</dbReference>
<evidence type="ECO:0000259" key="9">
    <source>
        <dbReference type="SMART" id="SM01097"/>
    </source>
</evidence>
<keyword evidence="5 8" id="KW-0067">ATP-binding</keyword>
<evidence type="ECO:0000256" key="8">
    <source>
        <dbReference type="HAMAP-Rule" id="MF_01209"/>
    </source>
</evidence>
<reference evidence="10 11" key="1">
    <citation type="submission" date="2018-02" db="EMBL/GenBank/DDBJ databases">
        <title>Complete genome sequence of Streptomyces dengpaensis, the producer of angucyclines.</title>
        <authorList>
            <person name="Yumei L."/>
        </authorList>
    </citation>
    <scope>NUCLEOTIDE SEQUENCE [LARGE SCALE GENOMIC DNA]</scope>
    <source>
        <strain evidence="10 11">XZHG99</strain>
    </source>
</reference>
<dbReference type="PROSITE" id="PS51273">
    <property type="entry name" value="GATASE_TYPE_1"/>
    <property type="match status" value="1"/>
</dbReference>
<dbReference type="NCBIfam" id="TIGR01368">
    <property type="entry name" value="CPSaseIIsmall"/>
    <property type="match status" value="1"/>
</dbReference>
<keyword evidence="8" id="KW-0055">Arginine biosynthesis</keyword>
<protein>
    <recommendedName>
        <fullName evidence="8">Carbamoyl phosphate synthase small chain</fullName>
        <ecNumber evidence="8">6.3.5.5</ecNumber>
    </recommendedName>
    <alternativeName>
        <fullName evidence="8">Carbamoyl phosphate synthetase glutamine chain</fullName>
    </alternativeName>
</protein>
<dbReference type="SUPFAM" id="SSF52021">
    <property type="entry name" value="Carbamoyl phosphate synthetase, small subunit N-terminal domain"/>
    <property type="match status" value="1"/>
</dbReference>
<feature type="binding site" evidence="8">
    <location>
        <position position="238"/>
    </location>
    <ligand>
        <name>L-glutamine</name>
        <dbReference type="ChEBI" id="CHEBI:58359"/>
    </ligand>
</feature>
<dbReference type="PRINTS" id="PR00097">
    <property type="entry name" value="ANTSNTHASEII"/>
</dbReference>
<comment type="function">
    <text evidence="8">Small subunit of the glutamine-dependent carbamoyl phosphate synthetase (CPSase). CPSase catalyzes the formation of carbamoyl phosphate from the ammonia moiety of glutamine, carbonate, and phosphate donated by ATP, constituting the first step of 2 biosynthetic pathways, one leading to arginine and/or urea and the other to pyrimidine nucleotides. The small subunit (glutamine amidotransferase) binds and cleaves glutamine to supply the large subunit with the substrate ammonia.</text>
</comment>
<keyword evidence="3 8" id="KW-0436">Ligase</keyword>
<gene>
    <name evidence="8" type="primary">carA</name>
    <name evidence="10" type="ORF">C4B68_33485</name>
</gene>
<keyword evidence="4 8" id="KW-0547">Nucleotide-binding</keyword>
<dbReference type="InterPro" id="IPR050472">
    <property type="entry name" value="Anth_synth/Amidotransfase"/>
</dbReference>
<evidence type="ECO:0000256" key="4">
    <source>
        <dbReference type="ARBA" id="ARBA00022741"/>
    </source>
</evidence>
<dbReference type="InterPro" id="IPR029062">
    <property type="entry name" value="Class_I_gatase-like"/>
</dbReference>
<keyword evidence="8" id="KW-0028">Amino-acid biosynthesis</keyword>
<dbReference type="Gene3D" id="3.40.50.880">
    <property type="match status" value="1"/>
</dbReference>
<dbReference type="Pfam" id="PF00988">
    <property type="entry name" value="CPSase_sm_chain"/>
    <property type="match status" value="1"/>
</dbReference>
<proteinExistence type="inferred from homology"/>
<sequence length="380" mass="41054">MTTSTRGSAKVPAVLVLEDGRMFRGRAYGAVGETFGEAVFSTGMTGYQETLTDPSYHRQVVVMTAPHVGNTGVNDEDPESKRIWVAGYVVRDPARVPSNWRSRRSLDEELRHQGVVGISGVDTRALTRHLRERGAMRVGIFSGNALPDEGTMLAEVRQAPEMKGADLAAEVATKEPYVVPAIGEKRFTVAAVDLGIKGMTPHRMAERGIEVHVLPATATAEDVYAVNPDGVFFSNGPGDPATADGPVAVMREVLARRTPLFGICFGNQILGRALGFGTYKLKYGHRGINQPVQDRTTGKVEVTAHNHGFAVDAPLDQVSDTPYGRAEVSHVCLNDNVVEGLQLLDQSAFSVQYHPEAAAGPHDAAYLFDRFVSLMEGQRA</sequence>
<evidence type="ECO:0000256" key="7">
    <source>
        <dbReference type="ARBA" id="ARBA00048816"/>
    </source>
</evidence>
<evidence type="ECO:0000313" key="10">
    <source>
        <dbReference type="EMBL" id="AVH59870.1"/>
    </source>
</evidence>
<dbReference type="InterPro" id="IPR006274">
    <property type="entry name" value="CarbamoylP_synth_ssu"/>
</dbReference>
<dbReference type="Pfam" id="PF00117">
    <property type="entry name" value="GATase"/>
    <property type="match status" value="1"/>
</dbReference>
<feature type="binding site" evidence="8">
    <location>
        <position position="306"/>
    </location>
    <ligand>
        <name>L-glutamine</name>
        <dbReference type="ChEBI" id="CHEBI:58359"/>
    </ligand>
</feature>
<feature type="binding site" evidence="8">
    <location>
        <position position="309"/>
    </location>
    <ligand>
        <name>L-glutamine</name>
        <dbReference type="ChEBI" id="CHEBI:58359"/>
    </ligand>
</feature>
<feature type="active site" evidence="8">
    <location>
        <position position="356"/>
    </location>
</feature>
<organism evidence="10 11">
    <name type="scientific">Streptomyces dengpaensis</name>
    <dbReference type="NCBI Taxonomy" id="2049881"/>
    <lineage>
        <taxon>Bacteria</taxon>
        <taxon>Bacillati</taxon>
        <taxon>Actinomycetota</taxon>
        <taxon>Actinomycetes</taxon>
        <taxon>Kitasatosporales</taxon>
        <taxon>Streptomycetaceae</taxon>
        <taxon>Streptomyces</taxon>
    </lineage>
</organism>
<comment type="pathway">
    <text evidence="8">Pyrimidine metabolism; UMP biosynthesis via de novo pathway; (S)-dihydroorotate from bicarbonate: step 1/3.</text>
</comment>
<dbReference type="Proteomes" id="UP000238413">
    <property type="component" value="Chromosome"/>
</dbReference>
<dbReference type="InterPro" id="IPR036480">
    <property type="entry name" value="CarbP_synth_ssu_N_sf"/>
</dbReference>
<dbReference type="EC" id="6.3.5.5" evidence="8"/>
<dbReference type="PANTHER" id="PTHR43418:SF7">
    <property type="entry name" value="CARBAMOYL-PHOSPHATE SYNTHASE SMALL CHAIN"/>
    <property type="match status" value="1"/>
</dbReference>
<dbReference type="HAMAP" id="MF_01209">
    <property type="entry name" value="CPSase_S_chain"/>
    <property type="match status" value="1"/>
</dbReference>
<name>A0ABM6SZ46_9ACTN</name>
<dbReference type="EMBL" id="CP026652">
    <property type="protein sequence ID" value="AVH59870.1"/>
    <property type="molecule type" value="Genomic_DNA"/>
</dbReference>
<dbReference type="PANTHER" id="PTHR43418">
    <property type="entry name" value="MULTIFUNCTIONAL TRYPTOPHAN BIOSYNTHESIS PROTEIN-RELATED"/>
    <property type="match status" value="1"/>
</dbReference>
<feature type="domain" description="Carbamoyl-phosphate synthase small subunit N-terminal" evidence="9">
    <location>
        <begin position="11"/>
        <end position="141"/>
    </location>
</feature>
<dbReference type="Gene3D" id="3.50.30.20">
    <property type="entry name" value="Carbamoyl-phosphate synthase small subunit, N-terminal domain"/>
    <property type="match status" value="1"/>
</dbReference>
<feature type="region of interest" description="CPSase" evidence="8">
    <location>
        <begin position="1"/>
        <end position="185"/>
    </location>
</feature>
<dbReference type="InterPro" id="IPR017926">
    <property type="entry name" value="GATASE"/>
</dbReference>
<comment type="subunit">
    <text evidence="8">Composed of two chains; the small (or glutamine) chain promotes the hydrolysis of glutamine to ammonia, which is used by the large (or ammonia) chain to synthesize carbamoyl phosphate. Tetramer of heterodimers (alpha,beta)4.</text>
</comment>